<keyword evidence="5" id="KW-0342">GTP-binding</keyword>
<dbReference type="FunFam" id="3.40.50.10050:FF:000001">
    <property type="entry name" value="Translation initiation factor IF-2"/>
    <property type="match status" value="1"/>
</dbReference>
<dbReference type="PANTHER" id="PTHR43381:SF20">
    <property type="entry name" value="TRANSLATION INITIATION FACTOR IF-2, MITOCHONDRIAL"/>
    <property type="match status" value="1"/>
</dbReference>
<feature type="domain" description="Tr-type G" evidence="9">
    <location>
        <begin position="178"/>
        <end position="347"/>
    </location>
</feature>
<dbReference type="InterPro" id="IPR044145">
    <property type="entry name" value="IF2_II"/>
</dbReference>
<dbReference type="Gene3D" id="3.40.50.10050">
    <property type="entry name" value="Translation initiation factor IF- 2, domain 3"/>
    <property type="match status" value="1"/>
</dbReference>
<dbReference type="InterPro" id="IPR005225">
    <property type="entry name" value="Small_GTP-bd"/>
</dbReference>
<dbReference type="GO" id="GO:0003743">
    <property type="term" value="F:translation initiation factor activity"/>
    <property type="evidence" value="ECO:0007669"/>
    <property type="project" value="UniProtKB-KW"/>
</dbReference>
<sequence>MAALLISRIVYSITNASGSSAARGWLRAGVGRRWQRPPDASGALPGHTCSLCGQTRALHMSARLLKQRKTKETKKLAFKPKAKSDPVVKIWRNMTVAELAAALEKTEDHVYEAMLFIPGTDDYDSSHAPIGDISVLQGVVKKTGRRAAVVAAPEPAAPPVSKDIARRPPPADWSAVPRRPPVVTIMGHVDHGKTTLLDALRHSHVVDSEFGGITQHIGAFRVQLDDETMTFLDTPGHAAFSAMRHRGALATDLVVLVVAADDGVMEQTRESVRHAEDAGVPLLVAINKCDKPEADVEATKRSLLEAGVQLEELGGEVQAVQISALRGHGLTELKETILTLAELLDLRRLSTVLVQRGTLRRGAVLVAGGCWARVRAMFDDAGRPVQRAPPSAPVEVLGWKELPSAGLEVLEVDSEKHAKEVVTWRHHQESFRKAQEDQEAAQQRLEKHLSEYRAEREERLKRGLRYRPASSRGPRQKEITDEHTGPTLSVIVKGDVDGSVEAILDVLDTYHEPDVRLDLVHYGVGNVTESDVSIAKMFNAVVYGFNVEAPLDVAARARSDNTPIRLVNVIYRLVDDVRQELNKLMPLKEVDEVIGEANVLQEFVVTEKKHKIPVAGCRCTKGQLKKADKYRLVREGETVYDGTLSSMRHLKNEVDYCEKRTSSAVLMLADPE</sequence>
<evidence type="ECO:0000313" key="11">
    <source>
        <dbReference type="Proteomes" id="UP000440578"/>
    </source>
</evidence>
<dbReference type="EMBL" id="VIIS01000001">
    <property type="protein sequence ID" value="KAF0314739.1"/>
    <property type="molecule type" value="Genomic_DNA"/>
</dbReference>
<keyword evidence="7" id="KW-0175">Coiled coil</keyword>
<proteinExistence type="inferred from homology"/>
<dbReference type="FunFam" id="3.40.50.300:FF:000019">
    <property type="entry name" value="Translation initiation factor IF-2"/>
    <property type="match status" value="1"/>
</dbReference>
<dbReference type="GO" id="GO:0005525">
    <property type="term" value="F:GTP binding"/>
    <property type="evidence" value="ECO:0007669"/>
    <property type="project" value="UniProtKB-KW"/>
</dbReference>
<evidence type="ECO:0000259" key="9">
    <source>
        <dbReference type="PROSITE" id="PS51722"/>
    </source>
</evidence>
<dbReference type="InterPro" id="IPR000795">
    <property type="entry name" value="T_Tr_GTP-bd_dom"/>
</dbReference>
<dbReference type="SUPFAM" id="SSF52540">
    <property type="entry name" value="P-loop containing nucleoside triphosphate hydrolases"/>
    <property type="match status" value="1"/>
</dbReference>
<dbReference type="InterPro" id="IPR015760">
    <property type="entry name" value="TIF_IF2"/>
</dbReference>
<feature type="compositionally biased region" description="Basic and acidic residues" evidence="8">
    <location>
        <begin position="475"/>
        <end position="484"/>
    </location>
</feature>
<dbReference type="GO" id="GO:0005737">
    <property type="term" value="C:cytoplasm"/>
    <property type="evidence" value="ECO:0007669"/>
    <property type="project" value="TreeGrafter"/>
</dbReference>
<dbReference type="AlphaFoldDB" id="A0A6A4XBE1"/>
<evidence type="ECO:0000256" key="3">
    <source>
        <dbReference type="ARBA" id="ARBA00022741"/>
    </source>
</evidence>
<dbReference type="InterPro" id="IPR053905">
    <property type="entry name" value="EF-G-like_DII"/>
</dbReference>
<dbReference type="InterPro" id="IPR027417">
    <property type="entry name" value="P-loop_NTPase"/>
</dbReference>
<evidence type="ECO:0000256" key="6">
    <source>
        <dbReference type="ARBA" id="ARBA00025162"/>
    </source>
</evidence>
<feature type="coiled-coil region" evidence="7">
    <location>
        <begin position="431"/>
        <end position="458"/>
    </location>
</feature>
<dbReference type="InterPro" id="IPR036925">
    <property type="entry name" value="TIF_IF2_dom3_sf"/>
</dbReference>
<comment type="function">
    <text evidence="6">One of the essential components for the initiation of protein synthesis. Protects formylmethionyl-tRNA from spontaneous hydrolysis and promotes its binding to the 30S ribosomal subunits. Also involved in the hydrolysis of GTP during the formation of the 70S ribosomal complex.</text>
</comment>
<evidence type="ECO:0000256" key="7">
    <source>
        <dbReference type="SAM" id="Coils"/>
    </source>
</evidence>
<dbReference type="CDD" id="cd01887">
    <property type="entry name" value="IF2_eIF5B"/>
    <property type="match status" value="1"/>
</dbReference>
<feature type="region of interest" description="Disordered" evidence="8">
    <location>
        <begin position="157"/>
        <end position="178"/>
    </location>
</feature>
<dbReference type="Pfam" id="PF11987">
    <property type="entry name" value="IF-2"/>
    <property type="match status" value="1"/>
</dbReference>
<dbReference type="Pfam" id="PF22042">
    <property type="entry name" value="EF-G_D2"/>
    <property type="match status" value="1"/>
</dbReference>
<gene>
    <name evidence="10" type="primary">MTIF2</name>
    <name evidence="10" type="ORF">FJT64_000012</name>
</gene>
<dbReference type="CDD" id="cd03702">
    <property type="entry name" value="IF2_mtIF2_II"/>
    <property type="match status" value="1"/>
</dbReference>
<dbReference type="SUPFAM" id="SSF50447">
    <property type="entry name" value="Translation proteins"/>
    <property type="match status" value="2"/>
</dbReference>
<evidence type="ECO:0000256" key="1">
    <source>
        <dbReference type="ARBA" id="ARBA00007733"/>
    </source>
</evidence>
<dbReference type="PROSITE" id="PS51722">
    <property type="entry name" value="G_TR_2"/>
    <property type="match status" value="1"/>
</dbReference>
<dbReference type="Gene3D" id="3.40.50.300">
    <property type="entry name" value="P-loop containing nucleotide triphosphate hydrolases"/>
    <property type="match status" value="1"/>
</dbReference>
<accession>A0A6A4XBE1</accession>
<evidence type="ECO:0000256" key="2">
    <source>
        <dbReference type="ARBA" id="ARBA00022540"/>
    </source>
</evidence>
<dbReference type="OrthoDB" id="361630at2759"/>
<dbReference type="InterPro" id="IPR009000">
    <property type="entry name" value="Transl_B-barrel_sf"/>
</dbReference>
<evidence type="ECO:0000256" key="5">
    <source>
        <dbReference type="ARBA" id="ARBA00023134"/>
    </source>
</evidence>
<dbReference type="Pfam" id="PF00009">
    <property type="entry name" value="GTP_EFTU"/>
    <property type="match status" value="1"/>
</dbReference>
<dbReference type="SUPFAM" id="SSF52156">
    <property type="entry name" value="Initiation factor IF2/eIF5b, domain 3"/>
    <property type="match status" value="1"/>
</dbReference>
<organism evidence="10 11">
    <name type="scientific">Amphibalanus amphitrite</name>
    <name type="common">Striped barnacle</name>
    <name type="synonym">Balanus amphitrite</name>
    <dbReference type="NCBI Taxonomy" id="1232801"/>
    <lineage>
        <taxon>Eukaryota</taxon>
        <taxon>Metazoa</taxon>
        <taxon>Ecdysozoa</taxon>
        <taxon>Arthropoda</taxon>
        <taxon>Crustacea</taxon>
        <taxon>Multicrustacea</taxon>
        <taxon>Cirripedia</taxon>
        <taxon>Thoracica</taxon>
        <taxon>Thoracicalcarea</taxon>
        <taxon>Balanomorpha</taxon>
        <taxon>Balanoidea</taxon>
        <taxon>Balanidae</taxon>
        <taxon>Amphibalaninae</taxon>
        <taxon>Amphibalanus</taxon>
    </lineage>
</organism>
<keyword evidence="4" id="KW-0648">Protein biosynthesis</keyword>
<evidence type="ECO:0000313" key="10">
    <source>
        <dbReference type="EMBL" id="KAF0314739.1"/>
    </source>
</evidence>
<keyword evidence="3" id="KW-0547">Nucleotide-binding</keyword>
<reference evidence="10 11" key="1">
    <citation type="submission" date="2019-07" db="EMBL/GenBank/DDBJ databases">
        <title>Draft genome assembly of a fouling barnacle, Amphibalanus amphitrite (Darwin, 1854): The first reference genome for Thecostraca.</title>
        <authorList>
            <person name="Kim W."/>
        </authorList>
    </citation>
    <scope>NUCLEOTIDE SEQUENCE [LARGE SCALE GENOMIC DNA]</scope>
    <source>
        <strain evidence="10">SNU_AA5</strain>
        <tissue evidence="10">Soma without cirri and trophi</tissue>
    </source>
</reference>
<dbReference type="PANTHER" id="PTHR43381">
    <property type="entry name" value="TRANSLATION INITIATION FACTOR IF-2-RELATED"/>
    <property type="match status" value="1"/>
</dbReference>
<evidence type="ECO:0000256" key="4">
    <source>
        <dbReference type="ARBA" id="ARBA00022917"/>
    </source>
</evidence>
<comment type="similarity">
    <text evidence="1">Belongs to the TRAFAC class translation factor GTPase superfamily. Classic translation factor GTPase family. IF-2 subfamily.</text>
</comment>
<feature type="region of interest" description="Disordered" evidence="8">
    <location>
        <begin position="467"/>
        <end position="486"/>
    </location>
</feature>
<comment type="caution">
    <text evidence="10">The sequence shown here is derived from an EMBL/GenBank/DDBJ whole genome shotgun (WGS) entry which is preliminary data.</text>
</comment>
<keyword evidence="2 10" id="KW-0396">Initiation factor</keyword>
<dbReference type="Gene3D" id="2.40.30.10">
    <property type="entry name" value="Translation factors"/>
    <property type="match status" value="1"/>
</dbReference>
<keyword evidence="11" id="KW-1185">Reference proteome</keyword>
<dbReference type="InterPro" id="IPR023115">
    <property type="entry name" value="TIF_IF2_dom3"/>
</dbReference>
<dbReference type="Proteomes" id="UP000440578">
    <property type="component" value="Unassembled WGS sequence"/>
</dbReference>
<protein>
    <submittedName>
        <fullName evidence="10">Translation initiation factor IF-2, mitochondrial</fullName>
    </submittedName>
</protein>
<dbReference type="NCBIfam" id="TIGR00231">
    <property type="entry name" value="small_GTP"/>
    <property type="match status" value="1"/>
</dbReference>
<evidence type="ECO:0000256" key="8">
    <source>
        <dbReference type="SAM" id="MobiDB-lite"/>
    </source>
</evidence>
<name>A0A6A4XBE1_AMPAM</name>
<dbReference type="GO" id="GO:0003924">
    <property type="term" value="F:GTPase activity"/>
    <property type="evidence" value="ECO:0007669"/>
    <property type="project" value="InterPro"/>
</dbReference>